<reference evidence="9 10" key="1">
    <citation type="journal article" date="2011" name="Proc. Natl. Acad. Sci. U.S.A.">
        <title>Genome and transcriptome analyses of the mountain pine beetle-fungal symbiont Grosmannia clavigera, a lodgepole pine pathogen.</title>
        <authorList>
            <person name="DiGuistini S."/>
            <person name="Wang Y."/>
            <person name="Liao N.Y."/>
            <person name="Taylor G."/>
            <person name="Tanguay P."/>
            <person name="Feau N."/>
            <person name="Henrissat B."/>
            <person name="Chan S.K."/>
            <person name="Hesse-Orce U."/>
            <person name="Alamouti S.M."/>
            <person name="Tsui C.K.M."/>
            <person name="Docking R.T."/>
            <person name="Levasseur A."/>
            <person name="Haridas S."/>
            <person name="Robertson G."/>
            <person name="Birol I."/>
            <person name="Holt R.A."/>
            <person name="Marra M.A."/>
            <person name="Hamelin R.C."/>
            <person name="Hirst M."/>
            <person name="Jones S.J.M."/>
            <person name="Bohlmann J."/>
            <person name="Breuil C."/>
        </authorList>
    </citation>
    <scope>NUCLEOTIDE SEQUENCE [LARGE SCALE GENOMIC DNA]</scope>
    <source>
        <strain evidence="10">kw1407 / UAMH 11150</strain>
    </source>
</reference>
<feature type="transmembrane region" description="Helical" evidence="7">
    <location>
        <begin position="316"/>
        <end position="343"/>
    </location>
</feature>
<protein>
    <submittedName>
        <fullName evidence="9">Major facilitator superfamily transporter glucose</fullName>
    </submittedName>
</protein>
<gene>
    <name evidence="9" type="ORF">CMQ_5471</name>
</gene>
<feature type="transmembrane region" description="Helical" evidence="7">
    <location>
        <begin position="708"/>
        <end position="728"/>
    </location>
</feature>
<feature type="transmembrane region" description="Helical" evidence="7">
    <location>
        <begin position="443"/>
        <end position="463"/>
    </location>
</feature>
<feature type="transmembrane region" description="Helical" evidence="7">
    <location>
        <begin position="772"/>
        <end position="791"/>
    </location>
</feature>
<keyword evidence="3" id="KW-0813">Transport</keyword>
<feature type="transmembrane region" description="Helical" evidence="7">
    <location>
        <begin position="469"/>
        <end position="486"/>
    </location>
</feature>
<feature type="transmembrane region" description="Helical" evidence="7">
    <location>
        <begin position="274"/>
        <end position="296"/>
    </location>
</feature>
<dbReference type="InterPro" id="IPR005828">
    <property type="entry name" value="MFS_sugar_transport-like"/>
</dbReference>
<evidence type="ECO:0000256" key="1">
    <source>
        <dbReference type="ARBA" id="ARBA00004141"/>
    </source>
</evidence>
<feature type="transmembrane region" description="Helical" evidence="7">
    <location>
        <begin position="34"/>
        <end position="57"/>
    </location>
</feature>
<feature type="transmembrane region" description="Helical" evidence="7">
    <location>
        <begin position="123"/>
        <end position="147"/>
    </location>
</feature>
<evidence type="ECO:0000256" key="3">
    <source>
        <dbReference type="ARBA" id="ARBA00022448"/>
    </source>
</evidence>
<feature type="transmembrane region" description="Helical" evidence="7">
    <location>
        <begin position="99"/>
        <end position="117"/>
    </location>
</feature>
<dbReference type="Pfam" id="PF00083">
    <property type="entry name" value="Sugar_tr"/>
    <property type="match status" value="1"/>
</dbReference>
<dbReference type="PROSITE" id="PS00217">
    <property type="entry name" value="SUGAR_TRANSPORT_2"/>
    <property type="match status" value="1"/>
</dbReference>
<dbReference type="FunCoup" id="F0XRM9">
    <property type="interactions" value="663"/>
</dbReference>
<evidence type="ECO:0000313" key="10">
    <source>
        <dbReference type="Proteomes" id="UP000007796"/>
    </source>
</evidence>
<proteinExistence type="inferred from homology"/>
<evidence type="ECO:0000256" key="5">
    <source>
        <dbReference type="ARBA" id="ARBA00022989"/>
    </source>
</evidence>
<dbReference type="PANTHER" id="PTHR45649">
    <property type="entry name" value="AMINO-ACID PERMEASE BAT1"/>
    <property type="match status" value="1"/>
</dbReference>
<dbReference type="PANTHER" id="PTHR45649:SF26">
    <property type="entry name" value="OS04G0435100 PROTEIN"/>
    <property type="match status" value="1"/>
</dbReference>
<dbReference type="Pfam" id="PF13520">
    <property type="entry name" value="AA_permease_2"/>
    <property type="match status" value="1"/>
</dbReference>
<dbReference type="STRING" id="655863.F0XRM9"/>
<feature type="transmembrane region" description="Helical" evidence="7">
    <location>
        <begin position="187"/>
        <end position="205"/>
    </location>
</feature>
<feature type="transmembrane region" description="Helical" evidence="7">
    <location>
        <begin position="69"/>
        <end position="92"/>
    </location>
</feature>
<dbReference type="InterPro" id="IPR002293">
    <property type="entry name" value="AA/rel_permease1"/>
</dbReference>
<dbReference type="OrthoDB" id="4540492at2759"/>
<comment type="similarity">
    <text evidence="2">Belongs to the major facilitator superfamily. Sugar transporter (TC 2.A.1.1) family.</text>
</comment>
<dbReference type="InParanoid" id="F0XRM9"/>
<dbReference type="GO" id="GO:0016020">
    <property type="term" value="C:membrane"/>
    <property type="evidence" value="ECO:0007669"/>
    <property type="project" value="UniProtKB-SubCell"/>
</dbReference>
<sequence>MEVERQAPNAVDGQDEDRLASFGFKQELRRDWGLLHNFGVSFSIISVITGITTLFSYGLTVGGPGVMSVGWIVVSFFTMAVATAMAEVVSAIPTSGGPYFWAAILAPPRWSAFAAWLTGWFNLLGQVAVTTGISFGLAGLIATAVTVKNTDYTPKASHTIGIYAAILVSHGLVNTFGVHVLKYLNNVSIILHSVGVTALCIAVLAKAPIHQTGKFVFQTFSDGTGLDGIGWSIRASPAYVAMCGALLSQYTLTGFDASAHLSEETRNASWSAPIGVVSSVGFSAVFGFFVLMSFLFSIQDFESTVSSTYDQPILQILVDIFGESGALVLFCLIMICVWHCGLFSMTSNSRMMFSFARDGGIAELNAPQDVITCRDDDTRPPLRSFSIRSSHQYHATSGLTQCIPMSEATFATVSSVFTIGGLVGALAAGPLSSHYGRLLPMRMTAIVFLLGSILETLAISAPTLAVGRVFNGIGAGASTVIVPLYISEMAPIKSRGFFGAFTQITVNIGILFTQVLGYFFSHGIAWRWILGTGILVAFIHNIGLLLLPESPAWIASHRGDFTRARRILQRIRGNDANLDDEVASWQVSNGTIDSQPAEEQGLLDHDATEIVAAAPKTAGSSSKSRATVGFIQVLRDPIYRPAIVSVIGVMFAQQTCGINSVIMYSVSLLRGILPLSSALLTVIISAVNLITTVSCAPLPDRYGRKTCILMSIVGQGTSALALALSIVFEVKLLSAISVLAFVAFFAVGLGPVPFILASELVGPEAVGATQSWALGANYVATFLVAQFFPLVNTALNTYFGGAGWVYFLFSTFAVMSALFVFFYVPETNGKKDADEVWGRGRHID</sequence>
<dbReference type="EMBL" id="GL629974">
    <property type="protein sequence ID" value="EFW99660.1"/>
    <property type="molecule type" value="Genomic_DNA"/>
</dbReference>
<dbReference type="InterPro" id="IPR003663">
    <property type="entry name" value="Sugar/inositol_transpt"/>
</dbReference>
<dbReference type="RefSeq" id="XP_014169143.1">
    <property type="nucleotide sequence ID" value="XM_014313668.1"/>
</dbReference>
<keyword evidence="4 7" id="KW-0812">Transmembrane</keyword>
<feature type="transmembrane region" description="Helical" evidence="7">
    <location>
        <begin position="803"/>
        <end position="824"/>
    </location>
</feature>
<feature type="domain" description="Major facilitator superfamily (MFS) profile" evidence="8">
    <location>
        <begin position="344"/>
        <end position="828"/>
    </location>
</feature>
<evidence type="ECO:0000256" key="7">
    <source>
        <dbReference type="SAM" id="Phobius"/>
    </source>
</evidence>
<accession>F0XRM9</accession>
<dbReference type="PRINTS" id="PR00171">
    <property type="entry name" value="SUGRTRNSPORT"/>
</dbReference>
<evidence type="ECO:0000256" key="4">
    <source>
        <dbReference type="ARBA" id="ARBA00022692"/>
    </source>
</evidence>
<dbReference type="AlphaFoldDB" id="F0XRM9"/>
<dbReference type="InterPro" id="IPR036259">
    <property type="entry name" value="MFS_trans_sf"/>
</dbReference>
<dbReference type="Proteomes" id="UP000007796">
    <property type="component" value="Unassembled WGS sequence"/>
</dbReference>
<feature type="transmembrane region" description="Helical" evidence="7">
    <location>
        <begin position="734"/>
        <end position="760"/>
    </location>
</feature>
<dbReference type="SUPFAM" id="SSF103473">
    <property type="entry name" value="MFS general substrate transporter"/>
    <property type="match status" value="1"/>
</dbReference>
<dbReference type="PROSITE" id="PS50850">
    <property type="entry name" value="MFS"/>
    <property type="match status" value="1"/>
</dbReference>
<keyword evidence="10" id="KW-1185">Reference proteome</keyword>
<evidence type="ECO:0000313" key="9">
    <source>
        <dbReference type="EMBL" id="EFW99660.1"/>
    </source>
</evidence>
<dbReference type="GeneID" id="25978797"/>
<evidence type="ECO:0000256" key="2">
    <source>
        <dbReference type="ARBA" id="ARBA00010992"/>
    </source>
</evidence>
<evidence type="ECO:0000259" key="8">
    <source>
        <dbReference type="PROSITE" id="PS50850"/>
    </source>
</evidence>
<feature type="transmembrane region" description="Helical" evidence="7">
    <location>
        <begin position="672"/>
        <end position="696"/>
    </location>
</feature>
<dbReference type="InterPro" id="IPR005829">
    <property type="entry name" value="Sugar_transporter_CS"/>
</dbReference>
<dbReference type="InterPro" id="IPR020846">
    <property type="entry name" value="MFS_dom"/>
</dbReference>
<comment type="subcellular location">
    <subcellularLocation>
        <location evidence="1">Membrane</location>
        <topology evidence="1">Multi-pass membrane protein</topology>
    </subcellularLocation>
</comment>
<dbReference type="Gene3D" id="1.20.1250.20">
    <property type="entry name" value="MFS general substrate transporter like domains"/>
    <property type="match status" value="1"/>
</dbReference>
<organism evidence="10">
    <name type="scientific">Grosmannia clavigera (strain kw1407 / UAMH 11150)</name>
    <name type="common">Blue stain fungus</name>
    <name type="synonym">Graphiocladiella clavigera</name>
    <dbReference type="NCBI Taxonomy" id="655863"/>
    <lineage>
        <taxon>Eukaryota</taxon>
        <taxon>Fungi</taxon>
        <taxon>Dikarya</taxon>
        <taxon>Ascomycota</taxon>
        <taxon>Pezizomycotina</taxon>
        <taxon>Sordariomycetes</taxon>
        <taxon>Sordariomycetidae</taxon>
        <taxon>Ophiostomatales</taxon>
        <taxon>Ophiostomataceae</taxon>
        <taxon>Leptographium</taxon>
    </lineage>
</organism>
<feature type="transmembrane region" description="Helical" evidence="7">
    <location>
        <begin position="526"/>
        <end position="547"/>
    </location>
</feature>
<dbReference type="HOGENOM" id="CLU_337395_0_0_1"/>
<feature type="transmembrane region" description="Helical" evidence="7">
    <location>
        <begin position="498"/>
        <end position="520"/>
    </location>
</feature>
<dbReference type="eggNOG" id="KOG0569">
    <property type="taxonomic scope" value="Eukaryota"/>
</dbReference>
<keyword evidence="5 7" id="KW-1133">Transmembrane helix</keyword>
<feature type="transmembrane region" description="Helical" evidence="7">
    <location>
        <begin position="642"/>
        <end position="666"/>
    </location>
</feature>
<name>F0XRM9_GROCL</name>
<evidence type="ECO:0000256" key="6">
    <source>
        <dbReference type="ARBA" id="ARBA00023136"/>
    </source>
</evidence>
<dbReference type="eggNOG" id="KOG1289">
    <property type="taxonomic scope" value="Eukaryota"/>
</dbReference>
<feature type="transmembrane region" description="Helical" evidence="7">
    <location>
        <begin position="159"/>
        <end position="181"/>
    </location>
</feature>
<dbReference type="GO" id="GO:0022857">
    <property type="term" value="F:transmembrane transporter activity"/>
    <property type="evidence" value="ECO:0007669"/>
    <property type="project" value="InterPro"/>
</dbReference>
<keyword evidence="6 7" id="KW-0472">Membrane</keyword>